<sequence>MYTPFSVCSIADVLQQRDGASCEILTVKFIEHLSAGMSVDKVDPLKDKYYRLKLAIEGLRGRHIYEVIFFMSVNFTSRLSVSTKGDLQYSNQDDIHCYLMRWDIEQKKNGEEFFAVIVDCKEPKAYTVLLRGPSKDLLNGSGKEFAARNILKNPKPWSWWWCYTVNCICYIEAKSSICGSGPYEAAAIAFEAYTTYCGSELRGENVIRTMTTRCRESYAEVEKSWIGIDGNTGVITDVKEKKIVDIFLAYYVALFYFPSLSQYSHLLKLACLLLRIDDIVSGKKKKQPPGAKAPSKPQVETEGDADNEQIIRSAYREHVVISV</sequence>
<dbReference type="InterPro" id="IPR027413">
    <property type="entry name" value="GROEL-like_equatorial_sf"/>
</dbReference>
<keyword evidence="3" id="KW-1185">Reference proteome</keyword>
<comment type="caution">
    <text evidence="2">The sequence shown here is derived from an EMBL/GenBank/DDBJ whole genome shotgun (WGS) entry which is preliminary data.</text>
</comment>
<evidence type="ECO:0000313" key="2">
    <source>
        <dbReference type="EMBL" id="KAI5311575.1"/>
    </source>
</evidence>
<dbReference type="Proteomes" id="UP001054821">
    <property type="component" value="Chromosome 8"/>
</dbReference>
<evidence type="ECO:0000313" key="3">
    <source>
        <dbReference type="Proteomes" id="UP001054821"/>
    </source>
</evidence>
<feature type="compositionally biased region" description="Low complexity" evidence="1">
    <location>
        <begin position="288"/>
        <end position="298"/>
    </location>
</feature>
<proteinExistence type="predicted"/>
<dbReference type="EMBL" id="JAJFAZ020000008">
    <property type="protein sequence ID" value="KAI5311575.1"/>
    <property type="molecule type" value="Genomic_DNA"/>
</dbReference>
<feature type="region of interest" description="Disordered" evidence="1">
    <location>
        <begin position="283"/>
        <end position="308"/>
    </location>
</feature>
<protein>
    <submittedName>
        <fullName evidence="2">Uncharacterized protein</fullName>
    </submittedName>
</protein>
<dbReference type="Gene3D" id="1.10.560.10">
    <property type="entry name" value="GroEL-like equatorial domain"/>
    <property type="match status" value="1"/>
</dbReference>
<reference evidence="2 3" key="1">
    <citation type="journal article" date="2022" name="G3 (Bethesda)">
        <title>Whole-genome sequence and methylome profiling of the almond [Prunus dulcis (Mill.) D.A. Webb] cultivar 'Nonpareil'.</title>
        <authorList>
            <person name="D'Amico-Willman K.M."/>
            <person name="Ouma W.Z."/>
            <person name="Meulia T."/>
            <person name="Sideli G.M."/>
            <person name="Gradziel T.M."/>
            <person name="Fresnedo-Ramirez J."/>
        </authorList>
    </citation>
    <scope>NUCLEOTIDE SEQUENCE [LARGE SCALE GENOMIC DNA]</scope>
    <source>
        <strain evidence="2">Clone GOH B32 T37-40</strain>
    </source>
</reference>
<gene>
    <name evidence="2" type="ORF">L3X38_040748</name>
</gene>
<name>A0AAD4YJP8_PRUDU</name>
<evidence type="ECO:0000256" key="1">
    <source>
        <dbReference type="SAM" id="MobiDB-lite"/>
    </source>
</evidence>
<accession>A0AAD4YJP8</accession>
<dbReference type="AlphaFoldDB" id="A0AAD4YJP8"/>
<organism evidence="2 3">
    <name type="scientific">Prunus dulcis</name>
    <name type="common">Almond</name>
    <name type="synonym">Amygdalus dulcis</name>
    <dbReference type="NCBI Taxonomy" id="3755"/>
    <lineage>
        <taxon>Eukaryota</taxon>
        <taxon>Viridiplantae</taxon>
        <taxon>Streptophyta</taxon>
        <taxon>Embryophyta</taxon>
        <taxon>Tracheophyta</taxon>
        <taxon>Spermatophyta</taxon>
        <taxon>Magnoliopsida</taxon>
        <taxon>eudicotyledons</taxon>
        <taxon>Gunneridae</taxon>
        <taxon>Pentapetalae</taxon>
        <taxon>rosids</taxon>
        <taxon>fabids</taxon>
        <taxon>Rosales</taxon>
        <taxon>Rosaceae</taxon>
        <taxon>Amygdaloideae</taxon>
        <taxon>Amygdaleae</taxon>
        <taxon>Prunus</taxon>
    </lineage>
</organism>